<dbReference type="Gene3D" id="2.70.150.10">
    <property type="entry name" value="Calcium-transporting ATPase, cytoplasmic transduction domain A"/>
    <property type="match status" value="1"/>
</dbReference>
<sequence length="461" mass="51829">MAQPNIFPDPIFKKLDVPEVLRMRSTYREYNVMIDENEHFINRYNLGEPFSLVVVNVVTNTFEMFGVPDDFSLDYGWDIVCYVKTLLSCFTRSGAYTFSDQRISEGGCSHVIDNIPRRLYEVKYILRELLTNQSVKLGDIIPADARSTCKQGEIETVVIATGVHTFFGKAAHLVDSTNKSAISKRNELTEMESTIFLVLLIGDTPIAMPTVLSVTMAIGSHMLPEQGAITKRNDSHRRNGWDGSVCEQVVPEKTKESPGGLIRTYPILGSYRFIKHNYEIVKKLKERKHLCGMTGDGVNDATALKRADIGQVSVSLLNAVASTIYHDLVFMKDFGVKSIRNEEFELMSALYLQVSIISQALIFVSRSRSWSFFERPGLLLLFAFFVAQLIATQIAVYANWDFARVRGIGWGWGGGGFGLGKDSTALYPHLDVFGGRFIIRLRLEWKVDLGSRCQWCLVPGI</sequence>
<evidence type="ECO:0000256" key="3">
    <source>
        <dbReference type="ARBA" id="ARBA00022842"/>
    </source>
</evidence>
<dbReference type="SUPFAM" id="SSF81665">
    <property type="entry name" value="Calcium ATPase, transmembrane domain M"/>
    <property type="match status" value="1"/>
</dbReference>
<evidence type="ECO:0000256" key="5">
    <source>
        <dbReference type="ARBA" id="ARBA00023136"/>
    </source>
</evidence>
<comment type="caution">
    <text evidence="7">The sequence shown here is derived from an EMBL/GenBank/DDBJ whole genome shotgun (WGS) entry which is preliminary data.</text>
</comment>
<keyword evidence="5 6" id="KW-0472">Membrane</keyword>
<keyword evidence="2 6" id="KW-0812">Transmembrane</keyword>
<dbReference type="InterPro" id="IPR023298">
    <property type="entry name" value="ATPase_P-typ_TM_dom_sf"/>
</dbReference>
<accession>A0ABQ5BXD7</accession>
<feature type="transmembrane region" description="Helical" evidence="6">
    <location>
        <begin position="377"/>
        <end position="400"/>
    </location>
</feature>
<dbReference type="InterPro" id="IPR036412">
    <property type="entry name" value="HAD-like_sf"/>
</dbReference>
<dbReference type="PANTHER" id="PTHR42861">
    <property type="entry name" value="CALCIUM-TRANSPORTING ATPASE"/>
    <property type="match status" value="1"/>
</dbReference>
<evidence type="ECO:0000256" key="1">
    <source>
        <dbReference type="ARBA" id="ARBA00004370"/>
    </source>
</evidence>
<organism evidence="7 8">
    <name type="scientific">Tanacetum coccineum</name>
    <dbReference type="NCBI Taxonomy" id="301880"/>
    <lineage>
        <taxon>Eukaryota</taxon>
        <taxon>Viridiplantae</taxon>
        <taxon>Streptophyta</taxon>
        <taxon>Embryophyta</taxon>
        <taxon>Tracheophyta</taxon>
        <taxon>Spermatophyta</taxon>
        <taxon>Magnoliopsida</taxon>
        <taxon>eudicotyledons</taxon>
        <taxon>Gunneridae</taxon>
        <taxon>Pentapetalae</taxon>
        <taxon>asterids</taxon>
        <taxon>campanulids</taxon>
        <taxon>Asterales</taxon>
        <taxon>Asteraceae</taxon>
        <taxon>Asteroideae</taxon>
        <taxon>Anthemideae</taxon>
        <taxon>Anthemidinae</taxon>
        <taxon>Tanacetum</taxon>
    </lineage>
</organism>
<dbReference type="Proteomes" id="UP001151760">
    <property type="component" value="Unassembled WGS sequence"/>
</dbReference>
<keyword evidence="3" id="KW-0460">Magnesium</keyword>
<evidence type="ECO:0000313" key="7">
    <source>
        <dbReference type="EMBL" id="GJT19521.1"/>
    </source>
</evidence>
<evidence type="ECO:0000313" key="8">
    <source>
        <dbReference type="Proteomes" id="UP001151760"/>
    </source>
</evidence>
<keyword evidence="4 6" id="KW-1133">Transmembrane helix</keyword>
<dbReference type="PRINTS" id="PR00119">
    <property type="entry name" value="CATATPASE"/>
</dbReference>
<dbReference type="Gene3D" id="3.40.50.1000">
    <property type="entry name" value="HAD superfamily/HAD-like"/>
    <property type="match status" value="1"/>
</dbReference>
<name>A0ABQ5BXD7_9ASTR</name>
<evidence type="ECO:0000256" key="2">
    <source>
        <dbReference type="ARBA" id="ARBA00022692"/>
    </source>
</evidence>
<evidence type="ECO:0000256" key="6">
    <source>
        <dbReference type="SAM" id="Phobius"/>
    </source>
</evidence>
<gene>
    <name evidence="7" type="ORF">Tco_0878227</name>
</gene>
<keyword evidence="8" id="KW-1185">Reference proteome</keyword>
<protein>
    <submittedName>
        <fullName evidence="7">Plasma membrane ATPase</fullName>
    </submittedName>
</protein>
<dbReference type="Gene3D" id="1.20.1110.10">
    <property type="entry name" value="Calcium-transporting ATPase, transmembrane domain"/>
    <property type="match status" value="2"/>
</dbReference>
<reference evidence="7" key="2">
    <citation type="submission" date="2022-01" db="EMBL/GenBank/DDBJ databases">
        <authorList>
            <person name="Yamashiro T."/>
            <person name="Shiraishi A."/>
            <person name="Satake H."/>
            <person name="Nakayama K."/>
        </authorList>
    </citation>
    <scope>NUCLEOTIDE SEQUENCE</scope>
</reference>
<dbReference type="SUPFAM" id="SSF56784">
    <property type="entry name" value="HAD-like"/>
    <property type="match status" value="1"/>
</dbReference>
<dbReference type="InterPro" id="IPR023214">
    <property type="entry name" value="HAD_sf"/>
</dbReference>
<dbReference type="EMBL" id="BQNB010013723">
    <property type="protein sequence ID" value="GJT19521.1"/>
    <property type="molecule type" value="Genomic_DNA"/>
</dbReference>
<reference evidence="7" key="1">
    <citation type="journal article" date="2022" name="Int. J. Mol. Sci.">
        <title>Draft Genome of Tanacetum Coccineum: Genomic Comparison of Closely Related Tanacetum-Family Plants.</title>
        <authorList>
            <person name="Yamashiro T."/>
            <person name="Shiraishi A."/>
            <person name="Nakayama K."/>
            <person name="Satake H."/>
        </authorList>
    </citation>
    <scope>NUCLEOTIDE SEQUENCE</scope>
</reference>
<evidence type="ECO:0000256" key="4">
    <source>
        <dbReference type="ARBA" id="ARBA00022989"/>
    </source>
</evidence>
<comment type="subcellular location">
    <subcellularLocation>
        <location evidence="1">Membrane</location>
    </subcellularLocation>
</comment>
<proteinExistence type="predicted"/>